<sequence>MSSVALRNDTLIEISTFLVRRWSENDKIIVTMSPKKVNETRMKENKVILTPVLDYNGDEFTRYRQFRTAAWYESMKIKNCEKILSNDHAFGFLLNSIERRRIELVGRKVWQGMDEELIFNYSWQWIYRPLLSNLLGKSKIVEGFYQYFLFGDVKGEMQPSHFERVVRASDFAKEILDEALKNNYNTEWIEKHIPKILTILDIDPLITIPLSVPMKGPGMMVTPQDFEKAVQKITKNLESELGKIDPKRAIEGKEISKEFDLIKEETKKNENKGLMPETIGIQIPNATNADETKIYDQDLISNLKNRFREWKTGWKEEHVISGEEFDEEAYLEGFHKPFITDVKKSIKSRIVILLDHSSSVSDQQIEYKKATIGLCEVLAFLKVDFSVYAFNTVDRQVVCWLVKPSEMKWNNSAAKRLAQISANGGTPLAEVYDRMLHILTSKKPDIFLTLSDGEPADANAVKMILKSYRALGIKMTAIGVGRDTFSATSIANNLKYLGYDKVLAVSRLPDIPNRVLSILSDN</sequence>
<organism evidence="2">
    <name type="scientific">uncultured marine thaumarchaeote KM3_34_C02</name>
    <dbReference type="NCBI Taxonomy" id="1456129"/>
    <lineage>
        <taxon>Archaea</taxon>
        <taxon>Nitrososphaerota</taxon>
        <taxon>environmental samples</taxon>
    </lineage>
</organism>
<reference evidence="2" key="1">
    <citation type="journal article" date="2014" name="Genome Biol. Evol.">
        <title>Pangenome evidence for extensive interdomain horizontal transfer affecting lineage core and shell genes in uncultured planktonic thaumarchaeota and euryarchaeota.</title>
        <authorList>
            <person name="Deschamps P."/>
            <person name="Zivanovic Y."/>
            <person name="Moreira D."/>
            <person name="Rodriguez-Valera F."/>
            <person name="Lopez-Garcia P."/>
        </authorList>
    </citation>
    <scope>NUCLEOTIDE SEQUENCE</scope>
</reference>
<feature type="domain" description="VWFA" evidence="1">
    <location>
        <begin position="349"/>
        <end position="519"/>
    </location>
</feature>
<dbReference type="Pfam" id="PF00092">
    <property type="entry name" value="VWA"/>
    <property type="match status" value="1"/>
</dbReference>
<evidence type="ECO:0000313" key="2">
    <source>
        <dbReference type="EMBL" id="AIF09032.1"/>
    </source>
</evidence>
<dbReference type="PROSITE" id="PS50234">
    <property type="entry name" value="VWFA"/>
    <property type="match status" value="1"/>
</dbReference>
<protein>
    <submittedName>
        <fullName evidence="2">von Willebrand factor type A domain-containing protein</fullName>
    </submittedName>
</protein>
<evidence type="ECO:0000259" key="1">
    <source>
        <dbReference type="PROSITE" id="PS50234"/>
    </source>
</evidence>
<dbReference type="InterPro" id="IPR036465">
    <property type="entry name" value="vWFA_dom_sf"/>
</dbReference>
<accession>A0A075H3E7</accession>
<dbReference type="SUPFAM" id="SSF53300">
    <property type="entry name" value="vWA-like"/>
    <property type="match status" value="1"/>
</dbReference>
<dbReference type="EMBL" id="KF900850">
    <property type="protein sequence ID" value="AIF09032.1"/>
    <property type="molecule type" value="Genomic_DNA"/>
</dbReference>
<name>A0A075H3E7_9ARCH</name>
<dbReference type="AlphaFoldDB" id="A0A075H3E7"/>
<proteinExistence type="predicted"/>
<dbReference type="CDD" id="cd00198">
    <property type="entry name" value="vWFA"/>
    <property type="match status" value="1"/>
</dbReference>
<dbReference type="InterPro" id="IPR002035">
    <property type="entry name" value="VWF_A"/>
</dbReference>
<dbReference type="Gene3D" id="3.40.50.410">
    <property type="entry name" value="von Willebrand factor, type A domain"/>
    <property type="match status" value="1"/>
</dbReference>
<dbReference type="SMART" id="SM00327">
    <property type="entry name" value="VWA"/>
    <property type="match status" value="1"/>
</dbReference>